<name>A0AAV1CUB5_OLDCO</name>
<evidence type="ECO:0000259" key="1">
    <source>
        <dbReference type="Pfam" id="PF12061"/>
    </source>
</evidence>
<keyword evidence="3" id="KW-1185">Reference proteome</keyword>
<dbReference type="EMBL" id="OX459120">
    <property type="protein sequence ID" value="CAI9099209.1"/>
    <property type="molecule type" value="Genomic_DNA"/>
</dbReference>
<feature type="domain" description="Late blight resistance protein R1A-like N-terminal" evidence="1">
    <location>
        <begin position="102"/>
        <end position="222"/>
    </location>
</feature>
<protein>
    <submittedName>
        <fullName evidence="2">OLC1v1035994C1</fullName>
    </submittedName>
</protein>
<reference evidence="2" key="1">
    <citation type="submission" date="2023-03" db="EMBL/GenBank/DDBJ databases">
        <authorList>
            <person name="Julca I."/>
        </authorList>
    </citation>
    <scope>NUCLEOTIDE SEQUENCE</scope>
</reference>
<accession>A0AAV1CUB5</accession>
<dbReference type="InterPro" id="IPR021929">
    <property type="entry name" value="R1A-like_N"/>
</dbReference>
<dbReference type="Proteomes" id="UP001161247">
    <property type="component" value="Chromosome 3"/>
</dbReference>
<evidence type="ECO:0000313" key="2">
    <source>
        <dbReference type="EMBL" id="CAI9099209.1"/>
    </source>
</evidence>
<proteinExistence type="predicted"/>
<organism evidence="2 3">
    <name type="scientific">Oldenlandia corymbosa var. corymbosa</name>
    <dbReference type="NCBI Taxonomy" id="529605"/>
    <lineage>
        <taxon>Eukaryota</taxon>
        <taxon>Viridiplantae</taxon>
        <taxon>Streptophyta</taxon>
        <taxon>Embryophyta</taxon>
        <taxon>Tracheophyta</taxon>
        <taxon>Spermatophyta</taxon>
        <taxon>Magnoliopsida</taxon>
        <taxon>eudicotyledons</taxon>
        <taxon>Gunneridae</taxon>
        <taxon>Pentapetalae</taxon>
        <taxon>asterids</taxon>
        <taxon>lamiids</taxon>
        <taxon>Gentianales</taxon>
        <taxon>Rubiaceae</taxon>
        <taxon>Rubioideae</taxon>
        <taxon>Spermacoceae</taxon>
        <taxon>Hedyotis-Oldenlandia complex</taxon>
        <taxon>Oldenlandia</taxon>
    </lineage>
</organism>
<sequence>MAHTRLRIAFGFVGVLHRELKFLKIFVGWLSKCEEAGKDIKLVNAIARLEAGLSTLLIVNDNNGAGNMDSVAHTLVRRFGQLELDITNMIAFLIGSLKSMSCTSDEILEFIDCLIENLANLKADVIVSVKDRIMVLGRNISVLRTLVYFSARRRCIDSQILEDFLNYVKSSLHDAAYVSFLCLLRGKDEMKALGLETMFSVLLQKFIPGSPIILGRLLGVLRSDKFQVNQDAVRLVDLYFKV</sequence>
<gene>
    <name evidence="2" type="ORF">OLC1_LOCUS9271</name>
</gene>
<dbReference type="Pfam" id="PF12061">
    <property type="entry name" value="NB-LRR"/>
    <property type="match status" value="1"/>
</dbReference>
<dbReference type="AlphaFoldDB" id="A0AAV1CUB5"/>
<evidence type="ECO:0000313" key="3">
    <source>
        <dbReference type="Proteomes" id="UP001161247"/>
    </source>
</evidence>